<dbReference type="Proteomes" id="UP000190188">
    <property type="component" value="Unassembled WGS sequence"/>
</dbReference>
<comment type="caution">
    <text evidence="2">The sequence shown here is derived from an EMBL/GenBank/DDBJ whole genome shotgun (WGS) entry which is preliminary data.</text>
</comment>
<dbReference type="RefSeq" id="WP_158081691.1">
    <property type="nucleotide sequence ID" value="NZ_MSZX01000005.1"/>
</dbReference>
<evidence type="ECO:0000313" key="3">
    <source>
        <dbReference type="Proteomes" id="UP000190188"/>
    </source>
</evidence>
<dbReference type="Gene3D" id="2.10.109.10">
    <property type="entry name" value="Umud Fragment, subunit A"/>
    <property type="match status" value="1"/>
</dbReference>
<evidence type="ECO:0000259" key="1">
    <source>
        <dbReference type="Pfam" id="PF00717"/>
    </source>
</evidence>
<feature type="domain" description="Peptidase S24/S26A/S26B/S26C" evidence="1">
    <location>
        <begin position="188"/>
        <end position="303"/>
    </location>
</feature>
<reference evidence="2 3" key="1">
    <citation type="submission" date="2017-01" db="EMBL/GenBank/DDBJ databases">
        <title>Genome analysis of Paenibacillus selenitrireducens ES3-24.</title>
        <authorList>
            <person name="Xu D."/>
            <person name="Yao R."/>
            <person name="Zheng S."/>
        </authorList>
    </citation>
    <scope>NUCLEOTIDE SEQUENCE [LARGE SCALE GENOMIC DNA]</scope>
    <source>
        <strain evidence="2 3">ES3-24</strain>
    </source>
</reference>
<dbReference type="SUPFAM" id="SSF51306">
    <property type="entry name" value="LexA/Signal peptidase"/>
    <property type="match status" value="1"/>
</dbReference>
<evidence type="ECO:0000313" key="2">
    <source>
        <dbReference type="EMBL" id="OPA77443.1"/>
    </source>
</evidence>
<dbReference type="InterPro" id="IPR039418">
    <property type="entry name" value="LexA-like"/>
</dbReference>
<organism evidence="2 3">
    <name type="scientific">Paenibacillus selenitireducens</name>
    <dbReference type="NCBI Taxonomy" id="1324314"/>
    <lineage>
        <taxon>Bacteria</taxon>
        <taxon>Bacillati</taxon>
        <taxon>Bacillota</taxon>
        <taxon>Bacilli</taxon>
        <taxon>Bacillales</taxon>
        <taxon>Paenibacillaceae</taxon>
        <taxon>Paenibacillus</taxon>
    </lineage>
</organism>
<dbReference type="PANTHER" id="PTHR33516">
    <property type="entry name" value="LEXA REPRESSOR"/>
    <property type="match status" value="1"/>
</dbReference>
<dbReference type="Pfam" id="PF00717">
    <property type="entry name" value="Peptidase_S24"/>
    <property type="match status" value="1"/>
</dbReference>
<sequence>MNYPALVDEYIKKSGLSLAEITKRMHELKGIKIDRSYISKLRKDPKYPASEEINRALAEITGGDVEALVMAGYLEKAPEKIKESINKASLLEKLFSYLLAKHPLQVEVIGENENSDNDEAIEYFNSPEFLLSLNEEELKQILGDLLENMSENDPKDFQSFIYSLNDDKNSYVKERSSIYSTDNMRRVPVLGQIAAGIPIDRQEYCEGYTLVDPATLHGKEAFALRVKGDSMIGDRIYDGDLVIVTRQDEVFSSDIAVVAVNGDFATLKRVKYYDDKCMLIPSNPSMEPQLIPAKDVKIIGKVVEVKFWPK</sequence>
<proteinExistence type="predicted"/>
<dbReference type="OrthoDB" id="194368at2"/>
<dbReference type="InterPro" id="IPR015927">
    <property type="entry name" value="Peptidase_S24_S26A/B/C"/>
</dbReference>
<dbReference type="InterPro" id="IPR050077">
    <property type="entry name" value="LexA_repressor"/>
</dbReference>
<dbReference type="InterPro" id="IPR036286">
    <property type="entry name" value="LexA/Signal_pep-like_sf"/>
</dbReference>
<dbReference type="CDD" id="cd06529">
    <property type="entry name" value="S24_LexA-like"/>
    <property type="match status" value="1"/>
</dbReference>
<gene>
    <name evidence="2" type="ORF">BVG16_13370</name>
</gene>
<name>A0A1T2XCV6_9BACL</name>
<protein>
    <recommendedName>
        <fullName evidence="1">Peptidase S24/S26A/S26B/S26C domain-containing protein</fullName>
    </recommendedName>
</protein>
<dbReference type="EMBL" id="MSZX01000005">
    <property type="protein sequence ID" value="OPA77443.1"/>
    <property type="molecule type" value="Genomic_DNA"/>
</dbReference>
<dbReference type="STRING" id="1324314.BVG16_13370"/>
<accession>A0A1T2XCV6</accession>
<dbReference type="AlphaFoldDB" id="A0A1T2XCV6"/>
<keyword evidence="3" id="KW-1185">Reference proteome</keyword>
<dbReference type="PANTHER" id="PTHR33516:SF2">
    <property type="entry name" value="LEXA REPRESSOR-RELATED"/>
    <property type="match status" value="1"/>
</dbReference>